<dbReference type="SUPFAM" id="SSF51735">
    <property type="entry name" value="NAD(P)-binding Rossmann-fold domains"/>
    <property type="match status" value="1"/>
</dbReference>
<dbReference type="PANTHER" id="PTHR43000">
    <property type="entry name" value="DTDP-D-GLUCOSE 4,6-DEHYDRATASE-RELATED"/>
    <property type="match status" value="1"/>
</dbReference>
<reference evidence="2" key="1">
    <citation type="journal article" date="2020" name="bioRxiv">
        <title>A rank-normalized archaeal taxonomy based on genome phylogeny resolves widespread incomplete and uneven classifications.</title>
        <authorList>
            <person name="Rinke C."/>
            <person name="Chuvochina M."/>
            <person name="Mussig A.J."/>
            <person name="Chaumeil P.-A."/>
            <person name="Waite D.W."/>
            <person name="Whitman W.B."/>
            <person name="Parks D.H."/>
            <person name="Hugenholtz P."/>
        </authorList>
    </citation>
    <scope>NUCLEOTIDE SEQUENCE</scope>
    <source>
        <strain evidence="2">UBA8876</strain>
    </source>
</reference>
<comment type="caution">
    <text evidence="2">The sequence shown here is derived from an EMBL/GenBank/DDBJ whole genome shotgun (WGS) entry which is preliminary data.</text>
</comment>
<feature type="domain" description="NAD(P)-binding" evidence="1">
    <location>
        <begin position="4"/>
        <end position="301"/>
    </location>
</feature>
<dbReference type="Gene3D" id="3.90.25.10">
    <property type="entry name" value="UDP-galactose 4-epimerase, domain 1"/>
    <property type="match status" value="1"/>
</dbReference>
<evidence type="ECO:0000313" key="2">
    <source>
        <dbReference type="EMBL" id="HIH94923.1"/>
    </source>
</evidence>
<gene>
    <name evidence="2" type="ORF">HA338_13185</name>
</gene>
<sequence length="311" mass="35059">MNILVTGGAGFIGSHLIEKLLGEGNEVICLDNFDNYYDPQIKRNNVELFLENENFQLIEGDIRDKVLLEEIVQTVDYVFHEAAQAGIRISVKEPMRPHEINATGTLNLLEATLNSNVKKIINASSSSVYGKVEYLPFDENHPNHPVSPYGVSKLLAEHYCRVFEELYGLKSVSLRYFTVYGPRMRPDLAINIFTKAALKNETVAIFGDGKKTRDFTYIDDIVRANLICMKKGSDVYNIGSGHSITINELASKIIEINESESEIVYTDSMKGDAEHTLSNSKKAWKEIGWKPEVTIEDGLERYAKWISNSQL</sequence>
<dbReference type="AlphaFoldDB" id="A0A832W9E2"/>
<dbReference type="Proteomes" id="UP000600774">
    <property type="component" value="Unassembled WGS sequence"/>
</dbReference>
<name>A0A832W9E2_9EURY</name>
<proteinExistence type="predicted"/>
<dbReference type="OMA" id="HCFADIT"/>
<dbReference type="InterPro" id="IPR016040">
    <property type="entry name" value="NAD(P)-bd_dom"/>
</dbReference>
<dbReference type="Pfam" id="PF16363">
    <property type="entry name" value="GDP_Man_Dehyd"/>
    <property type="match status" value="1"/>
</dbReference>
<evidence type="ECO:0000313" key="3">
    <source>
        <dbReference type="Proteomes" id="UP000600774"/>
    </source>
</evidence>
<accession>A0A832W9E2</accession>
<protein>
    <submittedName>
        <fullName evidence="2">SDR family oxidoreductase</fullName>
    </submittedName>
</protein>
<dbReference type="CDD" id="cd05256">
    <property type="entry name" value="UDP_AE_SDR_e"/>
    <property type="match status" value="1"/>
</dbReference>
<dbReference type="EMBL" id="DUJU01000148">
    <property type="protein sequence ID" value="HIH94923.1"/>
    <property type="molecule type" value="Genomic_DNA"/>
</dbReference>
<dbReference type="InterPro" id="IPR036291">
    <property type="entry name" value="NAD(P)-bd_dom_sf"/>
</dbReference>
<dbReference type="PRINTS" id="PR01713">
    <property type="entry name" value="NUCEPIMERASE"/>
</dbReference>
<organism evidence="2 3">
    <name type="scientific">Methanosarcina acetivorans</name>
    <dbReference type="NCBI Taxonomy" id="2214"/>
    <lineage>
        <taxon>Archaea</taxon>
        <taxon>Methanobacteriati</taxon>
        <taxon>Methanobacteriota</taxon>
        <taxon>Stenosarchaea group</taxon>
        <taxon>Methanomicrobia</taxon>
        <taxon>Methanosarcinales</taxon>
        <taxon>Methanosarcinaceae</taxon>
        <taxon>Methanosarcina</taxon>
    </lineage>
</organism>
<dbReference type="Gene3D" id="3.40.50.720">
    <property type="entry name" value="NAD(P)-binding Rossmann-like Domain"/>
    <property type="match status" value="1"/>
</dbReference>
<evidence type="ECO:0000259" key="1">
    <source>
        <dbReference type="Pfam" id="PF16363"/>
    </source>
</evidence>